<dbReference type="PROSITE" id="PS01315">
    <property type="entry name" value="CDS"/>
    <property type="match status" value="1"/>
</dbReference>
<keyword evidence="21" id="KW-1185">Reference proteome</keyword>
<keyword evidence="8" id="KW-1003">Cell membrane</keyword>
<evidence type="ECO:0000256" key="18">
    <source>
        <dbReference type="RuleBase" id="RU003938"/>
    </source>
</evidence>
<dbReference type="AlphaFoldDB" id="A0A1W1VQ78"/>
<gene>
    <name evidence="20" type="ORF">SAMN00808754_1260</name>
</gene>
<evidence type="ECO:0000313" key="20">
    <source>
        <dbReference type="EMBL" id="SMB95508.1"/>
    </source>
</evidence>
<evidence type="ECO:0000256" key="2">
    <source>
        <dbReference type="ARBA" id="ARBA00004651"/>
    </source>
</evidence>
<feature type="transmembrane region" description="Helical" evidence="19">
    <location>
        <begin position="173"/>
        <end position="193"/>
    </location>
</feature>
<feature type="transmembrane region" description="Helical" evidence="19">
    <location>
        <begin position="77"/>
        <end position="93"/>
    </location>
</feature>
<dbReference type="EMBL" id="LT838272">
    <property type="protein sequence ID" value="SMB95508.1"/>
    <property type="molecule type" value="Genomic_DNA"/>
</dbReference>
<dbReference type="GO" id="GO:0004605">
    <property type="term" value="F:phosphatidate cytidylyltransferase activity"/>
    <property type="evidence" value="ECO:0007669"/>
    <property type="project" value="UniProtKB-EC"/>
</dbReference>
<proteinExistence type="inferred from homology"/>
<dbReference type="UniPathway" id="UPA00557">
    <property type="reaction ID" value="UER00614"/>
</dbReference>
<evidence type="ECO:0000256" key="9">
    <source>
        <dbReference type="ARBA" id="ARBA00022516"/>
    </source>
</evidence>
<sequence length="261" mass="28680">MLWARVFVAVGGIPILLLVAYLGSVWLLGVVAIISFLGLREYHHLLRRLGLKPPVLIGYLGTLGILLAVYWQREFSTYLPFLLLWVFLGGFLLRFPRYSLADIGATFLGCLYIPGSLAHLFLLRAGQSGSFGLLLYTFLLTWVSDTAAYFIGRGLGSRKLCPVLSPGKTWEGAWGAGVVTVAVGVLLGIYLFSLGGWRALVLSFLITLAAQVGDLIESGMKRLAQVKDSSHLLPGHGGILDRFDSLFLVAPVVYYFWKWLA</sequence>
<keyword evidence="10 18" id="KW-0808">Transferase</keyword>
<feature type="transmembrane region" description="Helical" evidence="19">
    <location>
        <begin position="133"/>
        <end position="152"/>
    </location>
</feature>
<evidence type="ECO:0000256" key="12">
    <source>
        <dbReference type="ARBA" id="ARBA00022695"/>
    </source>
</evidence>
<dbReference type="GO" id="GO:0005886">
    <property type="term" value="C:plasma membrane"/>
    <property type="evidence" value="ECO:0007669"/>
    <property type="project" value="UniProtKB-SubCell"/>
</dbReference>
<comment type="pathway">
    <text evidence="3 18">Phospholipid metabolism; CDP-diacylglycerol biosynthesis; CDP-diacylglycerol from sn-glycerol 3-phosphate: step 3/3.</text>
</comment>
<feature type="transmembrane region" description="Helical" evidence="19">
    <location>
        <begin position="100"/>
        <end position="121"/>
    </location>
</feature>
<name>A0A1W1VQ78_9FIRM</name>
<accession>A0A1W1VQ78</accession>
<keyword evidence="15 19" id="KW-0472">Membrane</keyword>
<evidence type="ECO:0000256" key="8">
    <source>
        <dbReference type="ARBA" id="ARBA00022475"/>
    </source>
</evidence>
<evidence type="ECO:0000256" key="1">
    <source>
        <dbReference type="ARBA" id="ARBA00001698"/>
    </source>
</evidence>
<keyword evidence="14" id="KW-0443">Lipid metabolism</keyword>
<keyword evidence="9" id="KW-0444">Lipid biosynthesis</keyword>
<dbReference type="PANTHER" id="PTHR46382:SF1">
    <property type="entry name" value="PHOSPHATIDATE CYTIDYLYLTRANSFERASE"/>
    <property type="match status" value="1"/>
</dbReference>
<evidence type="ECO:0000256" key="4">
    <source>
        <dbReference type="ARBA" id="ARBA00005189"/>
    </source>
</evidence>
<reference evidence="20 21" key="1">
    <citation type="submission" date="2017-04" db="EMBL/GenBank/DDBJ databases">
        <authorList>
            <person name="Afonso C.L."/>
            <person name="Miller P.J."/>
            <person name="Scott M.A."/>
            <person name="Spackman E."/>
            <person name="Goraichik I."/>
            <person name="Dimitrov K.M."/>
            <person name="Suarez D.L."/>
            <person name="Swayne D.E."/>
        </authorList>
    </citation>
    <scope>NUCLEOTIDE SEQUENCE [LARGE SCALE GENOMIC DNA]</scope>
    <source>
        <strain evidence="20 21">ToBE</strain>
    </source>
</reference>
<dbReference type="OrthoDB" id="9799199at2"/>
<keyword evidence="17" id="KW-1208">Phospholipid metabolism</keyword>
<dbReference type="Pfam" id="PF01148">
    <property type="entry name" value="CTP_transf_1"/>
    <property type="match status" value="1"/>
</dbReference>
<comment type="pathway">
    <text evidence="4">Lipid metabolism.</text>
</comment>
<feature type="transmembrane region" description="Helical" evidence="19">
    <location>
        <begin position="51"/>
        <end position="71"/>
    </location>
</feature>
<dbReference type="Proteomes" id="UP000192569">
    <property type="component" value="Chromosome I"/>
</dbReference>
<comment type="similarity">
    <text evidence="5 18">Belongs to the CDS family.</text>
</comment>
<evidence type="ECO:0000256" key="17">
    <source>
        <dbReference type="ARBA" id="ARBA00023264"/>
    </source>
</evidence>
<evidence type="ECO:0000256" key="13">
    <source>
        <dbReference type="ARBA" id="ARBA00022989"/>
    </source>
</evidence>
<feature type="transmembrane region" description="Helical" evidence="19">
    <location>
        <begin position="6"/>
        <end position="39"/>
    </location>
</feature>
<evidence type="ECO:0000256" key="3">
    <source>
        <dbReference type="ARBA" id="ARBA00005119"/>
    </source>
</evidence>
<evidence type="ECO:0000256" key="5">
    <source>
        <dbReference type="ARBA" id="ARBA00010185"/>
    </source>
</evidence>
<keyword evidence="12 18" id="KW-0548">Nucleotidyltransferase</keyword>
<keyword evidence="16" id="KW-0594">Phospholipid biosynthesis</keyword>
<dbReference type="PANTHER" id="PTHR46382">
    <property type="entry name" value="PHOSPHATIDATE CYTIDYLYLTRANSFERASE"/>
    <property type="match status" value="1"/>
</dbReference>
<evidence type="ECO:0000256" key="6">
    <source>
        <dbReference type="ARBA" id="ARBA00012487"/>
    </source>
</evidence>
<evidence type="ECO:0000256" key="11">
    <source>
        <dbReference type="ARBA" id="ARBA00022692"/>
    </source>
</evidence>
<dbReference type="GO" id="GO:0016024">
    <property type="term" value="P:CDP-diacylglycerol biosynthetic process"/>
    <property type="evidence" value="ECO:0007669"/>
    <property type="project" value="UniProtKB-UniPathway"/>
</dbReference>
<comment type="subcellular location">
    <subcellularLocation>
        <location evidence="2">Cell membrane</location>
        <topology evidence="2">Multi-pass membrane protein</topology>
    </subcellularLocation>
</comment>
<evidence type="ECO:0000256" key="14">
    <source>
        <dbReference type="ARBA" id="ARBA00023098"/>
    </source>
</evidence>
<dbReference type="InterPro" id="IPR000374">
    <property type="entry name" value="PC_trans"/>
</dbReference>
<dbReference type="RefSeq" id="WP_084664880.1">
    <property type="nucleotide sequence ID" value="NZ_LT838272.1"/>
</dbReference>
<evidence type="ECO:0000313" key="21">
    <source>
        <dbReference type="Proteomes" id="UP000192569"/>
    </source>
</evidence>
<dbReference type="STRING" id="698762.SAMN00808754_1260"/>
<dbReference type="EC" id="2.7.7.41" evidence="6 18"/>
<evidence type="ECO:0000256" key="7">
    <source>
        <dbReference type="ARBA" id="ARBA00019373"/>
    </source>
</evidence>
<evidence type="ECO:0000256" key="15">
    <source>
        <dbReference type="ARBA" id="ARBA00023136"/>
    </source>
</evidence>
<comment type="catalytic activity">
    <reaction evidence="1 18">
        <text>a 1,2-diacyl-sn-glycero-3-phosphate + CTP + H(+) = a CDP-1,2-diacyl-sn-glycerol + diphosphate</text>
        <dbReference type="Rhea" id="RHEA:16229"/>
        <dbReference type="ChEBI" id="CHEBI:15378"/>
        <dbReference type="ChEBI" id="CHEBI:33019"/>
        <dbReference type="ChEBI" id="CHEBI:37563"/>
        <dbReference type="ChEBI" id="CHEBI:58332"/>
        <dbReference type="ChEBI" id="CHEBI:58608"/>
        <dbReference type="EC" id="2.7.7.41"/>
    </reaction>
</comment>
<evidence type="ECO:0000256" key="10">
    <source>
        <dbReference type="ARBA" id="ARBA00022679"/>
    </source>
</evidence>
<keyword evidence="11 18" id="KW-0812">Transmembrane</keyword>
<evidence type="ECO:0000256" key="16">
    <source>
        <dbReference type="ARBA" id="ARBA00023209"/>
    </source>
</evidence>
<evidence type="ECO:0000256" key="19">
    <source>
        <dbReference type="SAM" id="Phobius"/>
    </source>
</evidence>
<protein>
    <recommendedName>
        <fullName evidence="7 18">Phosphatidate cytidylyltransferase</fullName>
        <ecNumber evidence="6 18">2.7.7.41</ecNumber>
    </recommendedName>
</protein>
<keyword evidence="13 19" id="KW-1133">Transmembrane helix</keyword>
<organism evidence="20 21">
    <name type="scientific">Thermanaeromonas toyohensis ToBE</name>
    <dbReference type="NCBI Taxonomy" id="698762"/>
    <lineage>
        <taxon>Bacteria</taxon>
        <taxon>Bacillati</taxon>
        <taxon>Bacillota</taxon>
        <taxon>Clostridia</taxon>
        <taxon>Neomoorellales</taxon>
        <taxon>Neomoorellaceae</taxon>
        <taxon>Thermanaeromonas</taxon>
    </lineage>
</organism>